<keyword evidence="2" id="KW-0521">NADP</keyword>
<dbReference type="OrthoDB" id="1669814at2759"/>
<comment type="caution">
    <text evidence="4">The sequence shown here is derived from an EMBL/GenBank/DDBJ whole genome shotgun (WGS) entry which is preliminary data.</text>
</comment>
<dbReference type="GO" id="GO:0050664">
    <property type="term" value="F:oxidoreductase activity, acting on NAD(P)H, oxygen as acceptor"/>
    <property type="evidence" value="ECO:0007669"/>
    <property type="project" value="TreeGrafter"/>
</dbReference>
<dbReference type="PANTHER" id="PTHR43008:SF4">
    <property type="entry name" value="CHAIN DEHYDROGENASE, PUTATIVE (AFU_ORTHOLOGUE AFUA_4G08710)-RELATED"/>
    <property type="match status" value="1"/>
</dbReference>
<evidence type="ECO:0000256" key="3">
    <source>
        <dbReference type="ARBA" id="ARBA00023002"/>
    </source>
</evidence>
<dbReference type="SUPFAM" id="SSF51735">
    <property type="entry name" value="NAD(P)-binding Rossmann-fold domains"/>
    <property type="match status" value="1"/>
</dbReference>
<dbReference type="RefSeq" id="XP_041297089.1">
    <property type="nucleotide sequence ID" value="XM_041429709.1"/>
</dbReference>
<sequence length="305" mass="32883">MLKSITSCSSLAILRRSHVSSIYRSGVRLASLHSTPAIKREGLGDFALTDRVAIVTGGNRGLGLEAALALSTAGSRVVYCLDLPEKPGEDWNVARQNLAKLEGAGRLEYVTNDVRDQKKLLQTVEEIATKEGRMDICVAAAGIAGAARPCLEYTEEELEEVYAVNLKGVFFSAQAAARQMHRFQTPGSIILLGSIAGSIALKHTPVLPYNTSKAAVIQMARVMACELAQNNIRVNSLSPGYIETPMTTAIISARPEYQAIWSEQSVMNRLGKPHELRGIITWLASDASSFCTGSNIVVDGGYTAW</sequence>
<reference evidence="4" key="1">
    <citation type="journal article" date="2020" name="New Phytol.">
        <title>Comparative genomics reveals dynamic genome evolution in host specialist ectomycorrhizal fungi.</title>
        <authorList>
            <person name="Lofgren L.A."/>
            <person name="Nguyen N.H."/>
            <person name="Vilgalys R."/>
            <person name="Ruytinx J."/>
            <person name="Liao H.L."/>
            <person name="Branco S."/>
            <person name="Kuo A."/>
            <person name="LaButti K."/>
            <person name="Lipzen A."/>
            <person name="Andreopoulos W."/>
            <person name="Pangilinan J."/>
            <person name="Riley R."/>
            <person name="Hundley H."/>
            <person name="Na H."/>
            <person name="Barry K."/>
            <person name="Grigoriev I.V."/>
            <person name="Stajich J.E."/>
            <person name="Kennedy P.G."/>
        </authorList>
    </citation>
    <scope>NUCLEOTIDE SEQUENCE</scope>
    <source>
        <strain evidence="4">FC423</strain>
    </source>
</reference>
<dbReference type="AlphaFoldDB" id="A0A9P7FDX8"/>
<dbReference type="PRINTS" id="PR00081">
    <property type="entry name" value="GDHRDH"/>
</dbReference>
<comment type="similarity">
    <text evidence="1">Belongs to the short-chain dehydrogenases/reductases (SDR) family.</text>
</comment>
<dbReference type="PANTHER" id="PTHR43008">
    <property type="entry name" value="BENZIL REDUCTASE"/>
    <property type="match status" value="1"/>
</dbReference>
<dbReference type="InterPro" id="IPR002347">
    <property type="entry name" value="SDR_fam"/>
</dbReference>
<dbReference type="PROSITE" id="PS00061">
    <property type="entry name" value="ADH_SHORT"/>
    <property type="match status" value="1"/>
</dbReference>
<name>A0A9P7FDX8_9AGAM</name>
<keyword evidence="5" id="KW-1185">Reference proteome</keyword>
<evidence type="ECO:0000256" key="1">
    <source>
        <dbReference type="ARBA" id="ARBA00006484"/>
    </source>
</evidence>
<dbReference type="GO" id="GO:0016616">
    <property type="term" value="F:oxidoreductase activity, acting on the CH-OH group of donors, NAD or NADP as acceptor"/>
    <property type="evidence" value="ECO:0007669"/>
    <property type="project" value="UniProtKB-ARBA"/>
</dbReference>
<organism evidence="4 5">
    <name type="scientific">Suillus discolor</name>
    <dbReference type="NCBI Taxonomy" id="1912936"/>
    <lineage>
        <taxon>Eukaryota</taxon>
        <taxon>Fungi</taxon>
        <taxon>Dikarya</taxon>
        <taxon>Basidiomycota</taxon>
        <taxon>Agaricomycotina</taxon>
        <taxon>Agaricomycetes</taxon>
        <taxon>Agaricomycetidae</taxon>
        <taxon>Boletales</taxon>
        <taxon>Suillineae</taxon>
        <taxon>Suillaceae</taxon>
        <taxon>Suillus</taxon>
    </lineage>
</organism>
<evidence type="ECO:0000313" key="5">
    <source>
        <dbReference type="Proteomes" id="UP000823399"/>
    </source>
</evidence>
<dbReference type="Proteomes" id="UP000823399">
    <property type="component" value="Unassembled WGS sequence"/>
</dbReference>
<evidence type="ECO:0000256" key="2">
    <source>
        <dbReference type="ARBA" id="ARBA00022857"/>
    </source>
</evidence>
<dbReference type="Gene3D" id="3.40.50.720">
    <property type="entry name" value="NAD(P)-binding Rossmann-like Domain"/>
    <property type="match status" value="1"/>
</dbReference>
<keyword evidence="3" id="KW-0560">Oxidoreductase</keyword>
<dbReference type="InterPro" id="IPR020904">
    <property type="entry name" value="Sc_DH/Rdtase_CS"/>
</dbReference>
<dbReference type="InterPro" id="IPR036291">
    <property type="entry name" value="NAD(P)-bd_dom_sf"/>
</dbReference>
<accession>A0A9P7FDX8</accession>
<dbReference type="Pfam" id="PF13561">
    <property type="entry name" value="adh_short_C2"/>
    <property type="match status" value="1"/>
</dbReference>
<evidence type="ECO:0000313" key="4">
    <source>
        <dbReference type="EMBL" id="KAG2115372.1"/>
    </source>
</evidence>
<dbReference type="EMBL" id="JABBWM010000008">
    <property type="protein sequence ID" value="KAG2115372.1"/>
    <property type="molecule type" value="Genomic_DNA"/>
</dbReference>
<dbReference type="GeneID" id="64691968"/>
<protein>
    <submittedName>
        <fullName evidence="4">Sorbose reductase sou1</fullName>
    </submittedName>
</protein>
<proteinExistence type="inferred from homology"/>
<dbReference type="FunFam" id="3.40.50.720:FF:000084">
    <property type="entry name" value="Short-chain dehydrogenase reductase"/>
    <property type="match status" value="1"/>
</dbReference>
<gene>
    <name evidence="4" type="ORF">F5147DRAFT_416236</name>
</gene>
<dbReference type="PRINTS" id="PR00080">
    <property type="entry name" value="SDRFAMILY"/>
</dbReference>